<dbReference type="AlphaFoldDB" id="V6LIA5"/>
<gene>
    <name evidence="2" type="ORF">SS50377_16362</name>
</gene>
<keyword evidence="1" id="KW-0812">Transmembrane</keyword>
<sequence>MQDPISKLIGNRGIVLYLTKQEFAIVLMPKPFQQCCSEIERLALNASFHIHQTHQKLNQIMLALGMISIYNFNLLFLTF</sequence>
<organism evidence="2">
    <name type="scientific">Spironucleus salmonicida</name>
    <dbReference type="NCBI Taxonomy" id="348837"/>
    <lineage>
        <taxon>Eukaryota</taxon>
        <taxon>Metamonada</taxon>
        <taxon>Diplomonadida</taxon>
        <taxon>Hexamitidae</taxon>
        <taxon>Hexamitinae</taxon>
        <taxon>Spironucleus</taxon>
    </lineage>
</organism>
<evidence type="ECO:0000313" key="2">
    <source>
        <dbReference type="EMBL" id="EST44048.1"/>
    </source>
</evidence>
<accession>V6LIA5</accession>
<feature type="transmembrane region" description="Helical" evidence="1">
    <location>
        <begin position="60"/>
        <end position="78"/>
    </location>
</feature>
<keyword evidence="1" id="KW-1133">Transmembrane helix</keyword>
<proteinExistence type="predicted"/>
<reference evidence="2" key="1">
    <citation type="journal article" date="2014" name="PLoS Genet.">
        <title>The Genome of Spironucleus salmonicida Highlights a Fish Pathogen Adapted to Fluctuating Environments.</title>
        <authorList>
            <person name="Xu F."/>
            <person name="Jerlstrom-Hultqvist J."/>
            <person name="Einarsson E."/>
            <person name="Astvaldsson A."/>
            <person name="Svard S.G."/>
            <person name="Andersson J.O."/>
        </authorList>
    </citation>
    <scope>NUCLEOTIDE SEQUENCE</scope>
</reference>
<protein>
    <submittedName>
        <fullName evidence="2">Uncharacterized protein</fullName>
    </submittedName>
</protein>
<name>V6LIA5_9EUKA</name>
<dbReference type="EMBL" id="KI546130">
    <property type="protein sequence ID" value="EST44048.1"/>
    <property type="molecule type" value="Genomic_DNA"/>
</dbReference>
<keyword evidence="1" id="KW-0472">Membrane</keyword>
<evidence type="ECO:0000256" key="1">
    <source>
        <dbReference type="SAM" id="Phobius"/>
    </source>
</evidence>